<keyword evidence="1" id="KW-0812">Transmembrane</keyword>
<feature type="transmembrane region" description="Helical" evidence="1">
    <location>
        <begin position="183"/>
        <end position="201"/>
    </location>
</feature>
<dbReference type="EMBL" id="JBEUKS010000001">
    <property type="protein sequence ID" value="MFC1436678.1"/>
    <property type="molecule type" value="Genomic_DNA"/>
</dbReference>
<feature type="transmembrane region" description="Helical" evidence="1">
    <location>
        <begin position="213"/>
        <end position="233"/>
    </location>
</feature>
<protein>
    <recommendedName>
        <fullName evidence="4">Membrane-anchored protein</fullName>
    </recommendedName>
</protein>
<feature type="transmembrane region" description="Helical" evidence="1">
    <location>
        <begin position="64"/>
        <end position="84"/>
    </location>
</feature>
<name>A0ABV6XF09_9ACTN</name>
<dbReference type="Pfam" id="PF03988">
    <property type="entry name" value="DUF347"/>
    <property type="match status" value="4"/>
</dbReference>
<dbReference type="InterPro" id="IPR007136">
    <property type="entry name" value="DUF347"/>
</dbReference>
<evidence type="ECO:0008006" key="4">
    <source>
        <dbReference type="Google" id="ProtNLM"/>
    </source>
</evidence>
<proteinExistence type="predicted"/>
<feature type="transmembrane region" description="Helical" evidence="1">
    <location>
        <begin position="34"/>
        <end position="52"/>
    </location>
</feature>
<evidence type="ECO:0000256" key="1">
    <source>
        <dbReference type="SAM" id="Phobius"/>
    </source>
</evidence>
<evidence type="ECO:0000313" key="2">
    <source>
        <dbReference type="EMBL" id="MFC1436678.1"/>
    </source>
</evidence>
<sequence length="248" mass="25931">MNKLPQITMAFWIMKVCATTLGETGGDLVSTTMKVGYAATSVILIAVFLGTAAVQLRARTFHPALYWTVILTTSTAGTTISDFMNRTAALGYATGALILLLALAALFTFWWLSGLTFEVARIKPGRGELVYWAAVLLSNTLGTSAGDFLADTSGLGFAGGTALIAGLLALIVLADRLTRAPKAVLFWAAFVLSRPLGANAGDFFSKPVALGGLGYGPLGASLILAATLAALLLRTTMQQRQQSPEPVG</sequence>
<feature type="transmembrane region" description="Helical" evidence="1">
    <location>
        <begin position="90"/>
        <end position="117"/>
    </location>
</feature>
<keyword evidence="1" id="KW-0472">Membrane</keyword>
<evidence type="ECO:0000313" key="3">
    <source>
        <dbReference type="Proteomes" id="UP001592581"/>
    </source>
</evidence>
<gene>
    <name evidence="2" type="ORF">ABUW04_00275</name>
</gene>
<dbReference type="RefSeq" id="WP_380561482.1">
    <property type="nucleotide sequence ID" value="NZ_JBEUKS010000001.1"/>
</dbReference>
<keyword evidence="3" id="KW-1185">Reference proteome</keyword>
<dbReference type="Proteomes" id="UP001592581">
    <property type="component" value="Unassembled WGS sequence"/>
</dbReference>
<comment type="caution">
    <text evidence="2">The sequence shown here is derived from an EMBL/GenBank/DDBJ whole genome shotgun (WGS) entry which is preliminary data.</text>
</comment>
<reference evidence="2 3" key="1">
    <citation type="submission" date="2024-06" db="EMBL/GenBank/DDBJ databases">
        <authorList>
            <person name="Lee S.D."/>
        </authorList>
    </citation>
    <scope>NUCLEOTIDE SEQUENCE [LARGE SCALE GENOMIC DNA]</scope>
    <source>
        <strain evidence="2 3">N1-10</strain>
    </source>
</reference>
<accession>A0ABV6XF09</accession>
<organism evidence="2 3">
    <name type="scientific">Streptacidiphilus jeojiensis</name>
    <dbReference type="NCBI Taxonomy" id="3229225"/>
    <lineage>
        <taxon>Bacteria</taxon>
        <taxon>Bacillati</taxon>
        <taxon>Actinomycetota</taxon>
        <taxon>Actinomycetes</taxon>
        <taxon>Kitasatosporales</taxon>
        <taxon>Streptomycetaceae</taxon>
        <taxon>Streptacidiphilus</taxon>
    </lineage>
</organism>
<keyword evidence="1" id="KW-1133">Transmembrane helix</keyword>
<feature type="transmembrane region" description="Helical" evidence="1">
    <location>
        <begin position="155"/>
        <end position="174"/>
    </location>
</feature>